<dbReference type="Gene3D" id="3.90.1720.10">
    <property type="entry name" value="endopeptidase domain like (from Nostoc punctiforme)"/>
    <property type="match status" value="1"/>
</dbReference>
<reference evidence="2 3" key="1">
    <citation type="journal article" date="2009" name="Int. J. Syst. Evol. Microbiol.">
        <title>Nocardioides caeni sp. nov., isolated from wastewater.</title>
        <authorList>
            <person name="Yoon J.H."/>
            <person name="Kang S.J."/>
            <person name="Park S."/>
            <person name="Kim W."/>
            <person name="Oh T.K."/>
        </authorList>
    </citation>
    <scope>NUCLEOTIDE SEQUENCE [LARGE SCALE GENOMIC DNA]</scope>
    <source>
        <strain evidence="2 3">DSM 23134</strain>
    </source>
</reference>
<sequence>MVSDMRQPGLVARWGTSVLASALFATMLVFAAGMARTPLPVTPSATNTYLCSGYSGCSSDGYSDAGYGAVNDRMYWRMYSGHNCTNYVAYRMIKAGMSTSRPWSGGGNASEWGLHMSSITDQVPNVGAVAWWARYDNGSGSAGHVAYVEKVISSTEIIVSQDSWGGTFSWRRISKDSGRWPTGFIHFVDKTIGFKTTPTVKAEPVVGTELTVPEPSWTVKPGAVTYRWFVNGSYTGVSGLSFTPRPSDVGKPVFLRIRAARSGYTTAVHDVTPPKSVARGVMSLTGDPAVAGELLVDNTLVADSGTWTPEPAATAWRWYADGQLIERPSYKTRRLALTRDLVGKKLGLQVVTRTDGYEITRTPINPVGTVLAGKIEVATPFAVTGRPRVGETLKVTGGVTTPSDTKVAYTWLRDGVPIAGATGTSYTLTGEDAGARVSVRTDLTRTNYAPWTGEVAARARVQSTSSLRTSVRVVGARGRAVAVAVRVLAPEVDPVTGRVLVRIGGQTRTVTLVDGLARVSVPFSTPGRRNVLIRYLGSDAVTEARATDRVVIR</sequence>
<name>A0A4S8NPI8_9ACTN</name>
<dbReference type="Pfam" id="PF05257">
    <property type="entry name" value="CHAP"/>
    <property type="match status" value="1"/>
</dbReference>
<evidence type="ECO:0000313" key="2">
    <source>
        <dbReference type="EMBL" id="THV18162.1"/>
    </source>
</evidence>
<protein>
    <submittedName>
        <fullName evidence="2">CHAP domain-containing protein</fullName>
    </submittedName>
</protein>
<evidence type="ECO:0000259" key="1">
    <source>
        <dbReference type="PROSITE" id="PS50911"/>
    </source>
</evidence>
<dbReference type="AlphaFoldDB" id="A0A4S8NPI8"/>
<organism evidence="2 3">
    <name type="scientific">Nocardioides caeni</name>
    <dbReference type="NCBI Taxonomy" id="574700"/>
    <lineage>
        <taxon>Bacteria</taxon>
        <taxon>Bacillati</taxon>
        <taxon>Actinomycetota</taxon>
        <taxon>Actinomycetes</taxon>
        <taxon>Propionibacteriales</taxon>
        <taxon>Nocardioidaceae</taxon>
        <taxon>Nocardioides</taxon>
    </lineage>
</organism>
<dbReference type="SUPFAM" id="SSF54001">
    <property type="entry name" value="Cysteine proteinases"/>
    <property type="match status" value="1"/>
</dbReference>
<comment type="caution">
    <text evidence="2">The sequence shown here is derived from an EMBL/GenBank/DDBJ whole genome shotgun (WGS) entry which is preliminary data.</text>
</comment>
<accession>A0A4S8NPI8</accession>
<dbReference type="InterPro" id="IPR007921">
    <property type="entry name" value="CHAP_dom"/>
</dbReference>
<feature type="domain" description="Peptidase C51" evidence="1">
    <location>
        <begin position="59"/>
        <end position="186"/>
    </location>
</feature>
<dbReference type="InterPro" id="IPR038765">
    <property type="entry name" value="Papain-like_cys_pep_sf"/>
</dbReference>
<dbReference type="Proteomes" id="UP000307087">
    <property type="component" value="Unassembled WGS sequence"/>
</dbReference>
<proteinExistence type="predicted"/>
<keyword evidence="3" id="KW-1185">Reference proteome</keyword>
<dbReference type="EMBL" id="STGW01000001">
    <property type="protein sequence ID" value="THV18162.1"/>
    <property type="molecule type" value="Genomic_DNA"/>
</dbReference>
<evidence type="ECO:0000313" key="3">
    <source>
        <dbReference type="Proteomes" id="UP000307087"/>
    </source>
</evidence>
<dbReference type="Gene3D" id="2.60.40.2700">
    <property type="match status" value="2"/>
</dbReference>
<gene>
    <name evidence="2" type="ORF">E9934_00470</name>
</gene>
<dbReference type="PROSITE" id="PS50911">
    <property type="entry name" value="CHAP"/>
    <property type="match status" value="1"/>
</dbReference>